<comment type="caution">
    <text evidence="2">The sequence shown here is derived from an EMBL/GenBank/DDBJ whole genome shotgun (WGS) entry which is preliminary data.</text>
</comment>
<accession>A0ABW4XGK3</accession>
<protein>
    <submittedName>
        <fullName evidence="2">GNAT family N-acetyltransferase</fullName>
        <ecNumber evidence="2">2.3.-.-</ecNumber>
    </submittedName>
</protein>
<evidence type="ECO:0000313" key="3">
    <source>
        <dbReference type="Proteomes" id="UP001597402"/>
    </source>
</evidence>
<dbReference type="Proteomes" id="UP001597402">
    <property type="component" value="Unassembled WGS sequence"/>
</dbReference>
<dbReference type="RefSeq" id="WP_376879958.1">
    <property type="nucleotide sequence ID" value="NZ_JBHUHP010000030.1"/>
</dbReference>
<dbReference type="GO" id="GO:0016746">
    <property type="term" value="F:acyltransferase activity"/>
    <property type="evidence" value="ECO:0007669"/>
    <property type="project" value="UniProtKB-KW"/>
</dbReference>
<gene>
    <name evidence="2" type="ORF">ACFSHS_19985</name>
</gene>
<dbReference type="SUPFAM" id="SSF55729">
    <property type="entry name" value="Acyl-CoA N-acyltransferases (Nat)"/>
    <property type="match status" value="1"/>
</dbReference>
<name>A0ABW4XGK3_9ACTN</name>
<evidence type="ECO:0000259" key="1">
    <source>
        <dbReference type="PROSITE" id="PS51186"/>
    </source>
</evidence>
<keyword evidence="2" id="KW-0808">Transferase</keyword>
<dbReference type="InterPro" id="IPR000182">
    <property type="entry name" value="GNAT_dom"/>
</dbReference>
<dbReference type="CDD" id="cd04301">
    <property type="entry name" value="NAT_SF"/>
    <property type="match status" value="1"/>
</dbReference>
<dbReference type="InterPro" id="IPR016181">
    <property type="entry name" value="Acyl_CoA_acyltransferase"/>
</dbReference>
<evidence type="ECO:0000313" key="2">
    <source>
        <dbReference type="EMBL" id="MFD2093850.1"/>
    </source>
</evidence>
<sequence length="161" mass="17020">MSAGLRLVGFEELSAGALRERLLARRSEFWSGSTLDDESVRALHDPLFFHQLGGFGALARTPDDEDAGYLLGVVSADRLGVVHAVAVHPSWRGRGVARRLVERFATLATSVGARAVQAVAPPGDPAVLSLARRFGAHEVAAPAHAGPGADRVLLTRSLPLD</sequence>
<dbReference type="EC" id="2.3.-.-" evidence="2"/>
<dbReference type="EMBL" id="JBHUHP010000030">
    <property type="protein sequence ID" value="MFD2093850.1"/>
    <property type="molecule type" value="Genomic_DNA"/>
</dbReference>
<feature type="domain" description="N-acetyltransferase" evidence="1">
    <location>
        <begin position="8"/>
        <end position="159"/>
    </location>
</feature>
<keyword evidence="2" id="KW-0012">Acyltransferase</keyword>
<organism evidence="2 3">
    <name type="scientific">Blastococcus deserti</name>
    <dbReference type="NCBI Taxonomy" id="2259033"/>
    <lineage>
        <taxon>Bacteria</taxon>
        <taxon>Bacillati</taxon>
        <taxon>Actinomycetota</taxon>
        <taxon>Actinomycetes</taxon>
        <taxon>Geodermatophilales</taxon>
        <taxon>Geodermatophilaceae</taxon>
        <taxon>Blastococcus</taxon>
    </lineage>
</organism>
<proteinExistence type="predicted"/>
<keyword evidence="3" id="KW-1185">Reference proteome</keyword>
<dbReference type="Pfam" id="PF00583">
    <property type="entry name" value="Acetyltransf_1"/>
    <property type="match status" value="1"/>
</dbReference>
<dbReference type="Gene3D" id="3.40.630.30">
    <property type="match status" value="1"/>
</dbReference>
<reference evidence="3" key="1">
    <citation type="journal article" date="2019" name="Int. J. Syst. Evol. Microbiol.">
        <title>The Global Catalogue of Microorganisms (GCM) 10K type strain sequencing project: providing services to taxonomists for standard genome sequencing and annotation.</title>
        <authorList>
            <consortium name="The Broad Institute Genomics Platform"/>
            <consortium name="The Broad Institute Genome Sequencing Center for Infectious Disease"/>
            <person name="Wu L."/>
            <person name="Ma J."/>
        </authorList>
    </citation>
    <scope>NUCLEOTIDE SEQUENCE [LARGE SCALE GENOMIC DNA]</scope>
    <source>
        <strain evidence="3">JCM 3338</strain>
    </source>
</reference>
<dbReference type="PROSITE" id="PS51186">
    <property type="entry name" value="GNAT"/>
    <property type="match status" value="1"/>
</dbReference>